<dbReference type="SUPFAM" id="SSF48264">
    <property type="entry name" value="Cytochrome P450"/>
    <property type="match status" value="1"/>
</dbReference>
<dbReference type="InterPro" id="IPR002401">
    <property type="entry name" value="Cyt_P450_E_grp-I"/>
</dbReference>
<evidence type="ECO:0000256" key="2">
    <source>
        <dbReference type="ARBA" id="ARBA00022692"/>
    </source>
</evidence>
<dbReference type="PANTHER" id="PTHR24298:SF204">
    <property type="entry name" value="CYTOCHROME P450, FAMILY 712, SUBFAMILY A, POLYPEPTIDE 1"/>
    <property type="match status" value="1"/>
</dbReference>
<dbReference type="GO" id="GO:0020037">
    <property type="term" value="F:heme binding"/>
    <property type="evidence" value="ECO:0007669"/>
    <property type="project" value="InterPro"/>
</dbReference>
<evidence type="ECO:0000313" key="9">
    <source>
        <dbReference type="Proteomes" id="UP000541444"/>
    </source>
</evidence>
<evidence type="ECO:0000256" key="6">
    <source>
        <dbReference type="PIRSR" id="PIRSR602401-1"/>
    </source>
</evidence>
<dbReference type="InterPro" id="IPR017972">
    <property type="entry name" value="Cyt_P450_CS"/>
</dbReference>
<keyword evidence="6 7" id="KW-0408">Iron</keyword>
<dbReference type="InterPro" id="IPR051103">
    <property type="entry name" value="Plant_metabolite_P450s"/>
</dbReference>
<dbReference type="PROSITE" id="PS00086">
    <property type="entry name" value="CYTOCHROME_P450"/>
    <property type="match status" value="1"/>
</dbReference>
<dbReference type="Gene3D" id="1.10.630.10">
    <property type="entry name" value="Cytochrome P450"/>
    <property type="match status" value="1"/>
</dbReference>
<organism evidence="8 9">
    <name type="scientific">Kingdonia uniflora</name>
    <dbReference type="NCBI Taxonomy" id="39325"/>
    <lineage>
        <taxon>Eukaryota</taxon>
        <taxon>Viridiplantae</taxon>
        <taxon>Streptophyta</taxon>
        <taxon>Embryophyta</taxon>
        <taxon>Tracheophyta</taxon>
        <taxon>Spermatophyta</taxon>
        <taxon>Magnoliopsida</taxon>
        <taxon>Ranunculales</taxon>
        <taxon>Circaeasteraceae</taxon>
        <taxon>Kingdonia</taxon>
    </lineage>
</organism>
<protein>
    <recommendedName>
        <fullName evidence="10">Cytochrome P450</fullName>
    </recommendedName>
</protein>
<comment type="subcellular location">
    <subcellularLocation>
        <location evidence="1">Membrane</location>
        <topology evidence="1">Single-pass membrane protein</topology>
    </subcellularLocation>
</comment>
<evidence type="ECO:0000256" key="3">
    <source>
        <dbReference type="ARBA" id="ARBA00022723"/>
    </source>
</evidence>
<keyword evidence="7" id="KW-0503">Monooxygenase</keyword>
<dbReference type="PRINTS" id="PR00385">
    <property type="entry name" value="P450"/>
</dbReference>
<dbReference type="PANTHER" id="PTHR24298">
    <property type="entry name" value="FLAVONOID 3'-MONOOXYGENASE-RELATED"/>
    <property type="match status" value="1"/>
</dbReference>
<evidence type="ECO:0008006" key="10">
    <source>
        <dbReference type="Google" id="ProtNLM"/>
    </source>
</evidence>
<keyword evidence="9" id="KW-1185">Reference proteome</keyword>
<dbReference type="CDD" id="cd20655">
    <property type="entry name" value="CYP93"/>
    <property type="match status" value="1"/>
</dbReference>
<keyword evidence="5" id="KW-0472">Membrane</keyword>
<evidence type="ECO:0000256" key="4">
    <source>
        <dbReference type="ARBA" id="ARBA00022989"/>
    </source>
</evidence>
<keyword evidence="7" id="KW-0560">Oxidoreductase</keyword>
<comment type="cofactor">
    <cofactor evidence="6">
        <name>heme</name>
        <dbReference type="ChEBI" id="CHEBI:30413"/>
    </cofactor>
</comment>
<comment type="similarity">
    <text evidence="7">Belongs to the cytochrome P450 family.</text>
</comment>
<comment type="caution">
    <text evidence="8">The sequence shown here is derived from an EMBL/GenBank/DDBJ whole genome shotgun (WGS) entry which is preliminary data.</text>
</comment>
<gene>
    <name evidence="8" type="ORF">GIB67_018128</name>
</gene>
<dbReference type="GO" id="GO:0016020">
    <property type="term" value="C:membrane"/>
    <property type="evidence" value="ECO:0007669"/>
    <property type="project" value="UniProtKB-SubCell"/>
</dbReference>
<dbReference type="PRINTS" id="PR00463">
    <property type="entry name" value="EP450I"/>
</dbReference>
<dbReference type="Pfam" id="PF00067">
    <property type="entry name" value="p450"/>
    <property type="match status" value="1"/>
</dbReference>
<sequence length="436" mass="49701">MHLKIGSSQCLIASSASVAKDIMKDHDLIFSSRPEFDTSGYNIYSGSSFFLAEYGDYWRFMKKLCMTKLLGTPQLNSYIGIRWEEVQGLIQTLTKSYEGSKRVDMGVEFTTMTNNMICRMVMSKTCLGTSTDAEECIKLVGEVLDLAGKMRVGDILGPLKKFDLFGYGKRLGNVLEWFDTLMEKIMKEHEESDEIRERKDIMDMLLEIYRDPTAEVKLTRRNINSFILELFMAGTDTSSEGLQWALAELINNPKVFNKLRKEIDTVTGKTRLIEESDVPNLPYLQAVIKETLRVHPPGPLILRKCREDCTINGFQVKKETRMLINIYTVMRDPEAWKDPESFIPERFLSDSDECIGEHQMEMKGMNFRFIPFGSGRRGCPGASLVLNVMHTTIGAMVQCFDFPHDECKVDLEEGSGFSTTLKHPLMCNPVPRPNLF</sequence>
<dbReference type="GO" id="GO:0005506">
    <property type="term" value="F:iron ion binding"/>
    <property type="evidence" value="ECO:0007669"/>
    <property type="project" value="InterPro"/>
</dbReference>
<dbReference type="InterPro" id="IPR001128">
    <property type="entry name" value="Cyt_P450"/>
</dbReference>
<feature type="binding site" description="axial binding residue" evidence="6">
    <location>
        <position position="379"/>
    </location>
    <ligand>
        <name>heme</name>
        <dbReference type="ChEBI" id="CHEBI:30413"/>
    </ligand>
    <ligandPart>
        <name>Fe</name>
        <dbReference type="ChEBI" id="CHEBI:18248"/>
    </ligandPart>
</feature>
<proteinExistence type="inferred from homology"/>
<evidence type="ECO:0000313" key="8">
    <source>
        <dbReference type="EMBL" id="KAF6168288.1"/>
    </source>
</evidence>
<dbReference type="AlphaFoldDB" id="A0A7J7NMX7"/>
<dbReference type="OrthoDB" id="1103324at2759"/>
<evidence type="ECO:0000256" key="1">
    <source>
        <dbReference type="ARBA" id="ARBA00004167"/>
    </source>
</evidence>
<evidence type="ECO:0000256" key="5">
    <source>
        <dbReference type="ARBA" id="ARBA00023136"/>
    </source>
</evidence>
<keyword evidence="3 6" id="KW-0479">Metal-binding</keyword>
<reference evidence="8 9" key="1">
    <citation type="journal article" date="2020" name="IScience">
        <title>Genome Sequencing of the Endangered Kingdonia uniflora (Circaeasteraceae, Ranunculales) Reveals Potential Mechanisms of Evolutionary Specialization.</title>
        <authorList>
            <person name="Sun Y."/>
            <person name="Deng T."/>
            <person name="Zhang A."/>
            <person name="Moore M.J."/>
            <person name="Landis J.B."/>
            <person name="Lin N."/>
            <person name="Zhang H."/>
            <person name="Zhang X."/>
            <person name="Huang J."/>
            <person name="Zhang X."/>
            <person name="Sun H."/>
            <person name="Wang H."/>
        </authorList>
    </citation>
    <scope>NUCLEOTIDE SEQUENCE [LARGE SCALE GENOMIC DNA]</scope>
    <source>
        <strain evidence="8">TB1705</strain>
        <tissue evidence="8">Leaf</tissue>
    </source>
</reference>
<dbReference type="Proteomes" id="UP000541444">
    <property type="component" value="Unassembled WGS sequence"/>
</dbReference>
<dbReference type="EMBL" id="JACGCM010000697">
    <property type="protein sequence ID" value="KAF6168288.1"/>
    <property type="molecule type" value="Genomic_DNA"/>
</dbReference>
<keyword evidence="2" id="KW-0812">Transmembrane</keyword>
<name>A0A7J7NMX7_9MAGN</name>
<dbReference type="GO" id="GO:0044550">
    <property type="term" value="P:secondary metabolite biosynthetic process"/>
    <property type="evidence" value="ECO:0007669"/>
    <property type="project" value="UniProtKB-ARBA"/>
</dbReference>
<keyword evidence="4" id="KW-1133">Transmembrane helix</keyword>
<dbReference type="GO" id="GO:0016709">
    <property type="term" value="F:oxidoreductase activity, acting on paired donors, with incorporation or reduction of molecular oxygen, NAD(P)H as one donor, and incorporation of one atom of oxygen"/>
    <property type="evidence" value="ECO:0007669"/>
    <property type="project" value="TreeGrafter"/>
</dbReference>
<dbReference type="InterPro" id="IPR036396">
    <property type="entry name" value="Cyt_P450_sf"/>
</dbReference>
<accession>A0A7J7NMX7</accession>
<evidence type="ECO:0000256" key="7">
    <source>
        <dbReference type="RuleBase" id="RU000461"/>
    </source>
</evidence>
<keyword evidence="6 7" id="KW-0349">Heme</keyword>